<evidence type="ECO:0000313" key="3">
    <source>
        <dbReference type="Proteomes" id="UP000032352"/>
    </source>
</evidence>
<keyword evidence="1" id="KW-0472">Membrane</keyword>
<evidence type="ECO:0000256" key="1">
    <source>
        <dbReference type="SAM" id="Phobius"/>
    </source>
</evidence>
<feature type="transmembrane region" description="Helical" evidence="1">
    <location>
        <begin position="24"/>
        <end position="45"/>
    </location>
</feature>
<reference evidence="2 3" key="2">
    <citation type="journal article" date="2022" name="Mar. Drugs">
        <title>Bioassay-Guided Fractionation Leads to the Detection of Cholic Acid Generated by the Rare Thalassomonas sp.</title>
        <authorList>
            <person name="Pheiffer F."/>
            <person name="Schneider Y.K."/>
            <person name="Hansen E.H."/>
            <person name="Andersen J.H."/>
            <person name="Isaksson J."/>
            <person name="Busche T."/>
            <person name="R C."/>
            <person name="Kalinowski J."/>
            <person name="Zyl L.V."/>
            <person name="Trindade M."/>
        </authorList>
    </citation>
    <scope>NUCLEOTIDE SEQUENCE [LARGE SCALE GENOMIC DNA]</scope>
    <source>
        <strain evidence="2 3">XOM25</strain>
    </source>
</reference>
<dbReference type="EMBL" id="CP059733">
    <property type="protein sequence ID" value="WDE03602.1"/>
    <property type="molecule type" value="Genomic_DNA"/>
</dbReference>
<reference evidence="2 3" key="1">
    <citation type="journal article" date="2015" name="Genome Announc.">
        <title>Draft Genome Sequences of Marine Isolates of Thalassomonas viridans and Thalassomonas actiniarum.</title>
        <authorList>
            <person name="Olonade I."/>
            <person name="van Zyl L.J."/>
            <person name="Trindade M."/>
        </authorList>
    </citation>
    <scope>NUCLEOTIDE SEQUENCE [LARGE SCALE GENOMIC DNA]</scope>
    <source>
        <strain evidence="2 3">XOM25</strain>
    </source>
</reference>
<dbReference type="Gene3D" id="3.40.190.10">
    <property type="entry name" value="Periplasmic binding protein-like II"/>
    <property type="match status" value="2"/>
</dbReference>
<protein>
    <submittedName>
        <fullName evidence="2">Transporter substrate-binding domain-containing protein</fullName>
    </submittedName>
</protein>
<gene>
    <name evidence="2" type="ORF">SG34_019750</name>
</gene>
<dbReference type="KEGG" id="tvd:SG34_019750"/>
<evidence type="ECO:0000313" key="2">
    <source>
        <dbReference type="EMBL" id="WDE03602.1"/>
    </source>
</evidence>
<dbReference type="SUPFAM" id="SSF53850">
    <property type="entry name" value="Periplasmic binding protein-like II"/>
    <property type="match status" value="1"/>
</dbReference>
<keyword evidence="1" id="KW-0812">Transmembrane</keyword>
<accession>A0AAE9Z1P6</accession>
<keyword evidence="1" id="KW-1133">Transmembrane helix</keyword>
<dbReference type="Proteomes" id="UP000032352">
    <property type="component" value="Chromosome"/>
</dbReference>
<sequence length="271" mass="30738">MANLQIFSVERNNFTSGSRPSVVFRYYAAFLLFSAFFLFSVTCLAEKAIPVWSYHQSPPFITGEGQGLSYDFIELLNRQLSGQYRLELAVMPRNRVEMYLSSGVRGGVLFVNGVWMKDKAQTKYLWGPEIIADSNVIISRMERPVMFDGTAQSLHGLVFGGVRGHYYVGLEEAMRQNLIHRIDARTEVVSIKRMLAGRVDVTSVPVSTLNYFMNSMPISGQIFVSPKLLFSYSRHLMLTKGMVEEHEQLKKQVLALAGNKNWQAILKKYGL</sequence>
<proteinExistence type="predicted"/>
<dbReference type="AlphaFoldDB" id="A0AAE9Z1P6"/>
<organism evidence="2 3">
    <name type="scientific">Thalassomonas viridans</name>
    <dbReference type="NCBI Taxonomy" id="137584"/>
    <lineage>
        <taxon>Bacteria</taxon>
        <taxon>Pseudomonadati</taxon>
        <taxon>Pseudomonadota</taxon>
        <taxon>Gammaproteobacteria</taxon>
        <taxon>Alteromonadales</taxon>
        <taxon>Colwelliaceae</taxon>
        <taxon>Thalassomonas</taxon>
    </lineage>
</organism>
<name>A0AAE9Z1P6_9GAMM</name>
<keyword evidence="3" id="KW-1185">Reference proteome</keyword>